<protein>
    <recommendedName>
        <fullName evidence="4">DNA-directed RNA polymerase subunit beta</fullName>
    </recommendedName>
</protein>
<feature type="region of interest" description="Disordered" evidence="1">
    <location>
        <begin position="1"/>
        <end position="33"/>
    </location>
</feature>
<proteinExistence type="predicted"/>
<organism evidence="2 3">
    <name type="scientific">Buchananella hordeovulneris</name>
    <dbReference type="NCBI Taxonomy" id="52770"/>
    <lineage>
        <taxon>Bacteria</taxon>
        <taxon>Bacillati</taxon>
        <taxon>Actinomycetota</taxon>
        <taxon>Actinomycetes</taxon>
        <taxon>Actinomycetales</taxon>
        <taxon>Actinomycetaceae</taxon>
        <taxon>Buchananella</taxon>
    </lineage>
</organism>
<feature type="compositionally biased region" description="Basic and acidic residues" evidence="1">
    <location>
        <begin position="19"/>
        <end position="29"/>
    </location>
</feature>
<dbReference type="OrthoDB" id="5188280at2"/>
<name>A0A1Q5PYU6_9ACTO</name>
<comment type="caution">
    <text evidence="2">The sequence shown here is derived from an EMBL/GenBank/DDBJ whole genome shotgun (WGS) entry which is preliminary data.</text>
</comment>
<evidence type="ECO:0008006" key="4">
    <source>
        <dbReference type="Google" id="ProtNLM"/>
    </source>
</evidence>
<evidence type="ECO:0000313" key="3">
    <source>
        <dbReference type="Proteomes" id="UP000185612"/>
    </source>
</evidence>
<dbReference type="AlphaFoldDB" id="A0A1Q5PYU6"/>
<dbReference type="Proteomes" id="UP000185612">
    <property type="component" value="Unassembled WGS sequence"/>
</dbReference>
<evidence type="ECO:0000256" key="1">
    <source>
        <dbReference type="SAM" id="MobiDB-lite"/>
    </source>
</evidence>
<dbReference type="EMBL" id="MQVS01000001">
    <property type="protein sequence ID" value="OKL52599.1"/>
    <property type="molecule type" value="Genomic_DNA"/>
</dbReference>
<evidence type="ECO:0000313" key="2">
    <source>
        <dbReference type="EMBL" id="OKL52599.1"/>
    </source>
</evidence>
<gene>
    <name evidence="2" type="ORF">BSZ40_00315</name>
</gene>
<dbReference type="RefSeq" id="WP_073822120.1">
    <property type="nucleotide sequence ID" value="NZ_MQVS01000001.1"/>
</dbReference>
<keyword evidence="3" id="KW-1185">Reference proteome</keyword>
<accession>A0A1Q5PYU6</accession>
<dbReference type="STRING" id="52770.BSZ40_00315"/>
<reference evidence="3" key="1">
    <citation type="submission" date="2016-12" db="EMBL/GenBank/DDBJ databases">
        <authorList>
            <person name="Meng X."/>
        </authorList>
    </citation>
    <scope>NUCLEOTIDE SEQUENCE [LARGE SCALE GENOMIC DNA]</scope>
    <source>
        <strain evidence="3">DSM 20732</strain>
    </source>
</reference>
<sequence>MSSPVHPRRPAMLEPADAEQIRGDSDPALRSEAASATAHALLSGLPLTREDAEDASALLDDAGEGGLDAIAELWSRSPATTAPGALWRLFLVREWWSSDPAQFESAAEVAGVDAMVLHRQLETLFTGGGTQAFPALLDATAGLVRQLSRAHADAPRLAAMADELAAAAGLAGAGRLE</sequence>